<dbReference type="PIRSF" id="PIRSF030962">
    <property type="entry name" value="Dehydrase_ECs4332_prd"/>
    <property type="match status" value="1"/>
</dbReference>
<dbReference type="GeneID" id="34235699"/>
<accession>F0Q237</accession>
<keyword evidence="3" id="KW-1185">Reference proteome</keyword>
<sequence length="122" mass="13612">MSVQWLPEVRAVRRPDEDTAVIAMHVSGDIAHFAGHFPGFPILPGIVQLDWAVRFAEGHLPAFTQRGAFRALEQVKFQSLVLPGKDLELNLSWSRDRQRLAFAYAVGDRQCSSGRIAFEPAP</sequence>
<dbReference type="SUPFAM" id="SSF54637">
    <property type="entry name" value="Thioesterase/thiol ester dehydrase-isomerase"/>
    <property type="match status" value="1"/>
</dbReference>
<dbReference type="Pfam" id="PF22818">
    <property type="entry name" value="ApeI-like"/>
    <property type="match status" value="1"/>
</dbReference>
<protein>
    <submittedName>
        <fullName evidence="2">Beta-hydroxyacyl-(Acyl-carrier-protein) dehydratase FabA/FabZ</fullName>
    </submittedName>
</protein>
<dbReference type="AlphaFoldDB" id="F0Q237"/>
<evidence type="ECO:0000313" key="3">
    <source>
        <dbReference type="Proteomes" id="UP000002482"/>
    </source>
</evidence>
<dbReference type="KEGG" id="aaa:Acav_1387"/>
<evidence type="ECO:0000259" key="1">
    <source>
        <dbReference type="Pfam" id="PF22818"/>
    </source>
</evidence>
<dbReference type="RefSeq" id="WP_013593836.1">
    <property type="nucleotide sequence ID" value="NC_015138.1"/>
</dbReference>
<dbReference type="HOGENOM" id="CLU_078912_5_1_4"/>
<evidence type="ECO:0000313" key="2">
    <source>
        <dbReference type="EMBL" id="ADX45309.1"/>
    </source>
</evidence>
<gene>
    <name evidence="2" type="ordered locus">Acav_1387</name>
</gene>
<proteinExistence type="predicted"/>
<name>F0Q237_PARA1</name>
<dbReference type="InterPro" id="IPR029069">
    <property type="entry name" value="HotDog_dom_sf"/>
</dbReference>
<dbReference type="InterPro" id="IPR054545">
    <property type="entry name" value="ApeI-like"/>
</dbReference>
<reference evidence="2" key="1">
    <citation type="submission" date="2011-02" db="EMBL/GenBank/DDBJ databases">
        <title>Complete sequence of Acidovorax avenae subsp. avenae ATCC 19860.</title>
        <authorList>
            <consortium name="US DOE Joint Genome Institute"/>
            <person name="Lucas S."/>
            <person name="Copeland A."/>
            <person name="Lapidus A."/>
            <person name="Cheng J.-F."/>
            <person name="Goodwin L."/>
            <person name="Pitluck S."/>
            <person name="Chertkov O."/>
            <person name="Held B."/>
            <person name="Detter J.C."/>
            <person name="Han C."/>
            <person name="Tapia R."/>
            <person name="Land M."/>
            <person name="Hauser L."/>
            <person name="Kyrpides N."/>
            <person name="Ivanova N."/>
            <person name="Ovchinnikova G."/>
            <person name="Pagani I."/>
            <person name="Gordon S."/>
            <person name="Woyke T."/>
        </authorList>
    </citation>
    <scope>NUCLEOTIDE SEQUENCE</scope>
    <source>
        <strain evidence="2">ATCC 19860</strain>
    </source>
</reference>
<dbReference type="Gene3D" id="3.10.129.10">
    <property type="entry name" value="Hotdog Thioesterase"/>
    <property type="match status" value="1"/>
</dbReference>
<feature type="domain" description="ApeI dehydratase-like" evidence="1">
    <location>
        <begin position="15"/>
        <end position="115"/>
    </location>
</feature>
<dbReference type="InterPro" id="IPR016962">
    <property type="entry name" value="Dehydrase_ECs4332_prd"/>
</dbReference>
<organism evidence="2 3">
    <name type="scientific">Paracidovorax avenae (strain ATCC 19860 / DSM 7227 / CCUG 15838 / JCM 20985 / LMG 2117 / NCPPB 1011)</name>
    <name type="common">Acidovorax avenae</name>
    <dbReference type="NCBI Taxonomy" id="643561"/>
    <lineage>
        <taxon>Bacteria</taxon>
        <taxon>Pseudomonadati</taxon>
        <taxon>Pseudomonadota</taxon>
        <taxon>Betaproteobacteria</taxon>
        <taxon>Burkholderiales</taxon>
        <taxon>Comamonadaceae</taxon>
        <taxon>Paracidovorax</taxon>
    </lineage>
</organism>
<dbReference type="EMBL" id="CP002521">
    <property type="protein sequence ID" value="ADX45309.1"/>
    <property type="molecule type" value="Genomic_DNA"/>
</dbReference>
<dbReference type="Proteomes" id="UP000002482">
    <property type="component" value="Chromosome"/>
</dbReference>
<dbReference type="OrthoDB" id="9787658at2"/>